<dbReference type="PANTHER" id="PTHR12486:SF4">
    <property type="entry name" value="APRATAXIN"/>
    <property type="match status" value="1"/>
</dbReference>
<dbReference type="InterPro" id="IPR036265">
    <property type="entry name" value="HIT-like_sf"/>
</dbReference>
<dbReference type="Pfam" id="PF16278">
    <property type="entry name" value="zf-C2HE"/>
    <property type="match status" value="1"/>
</dbReference>
<reference evidence="2" key="2">
    <citation type="journal article" date="2020" name="Nat. Commun.">
        <title>Large-scale genome sequencing of mycorrhizal fungi provides insights into the early evolution of symbiotic traits.</title>
        <authorList>
            <person name="Miyauchi S."/>
            <person name="Kiss E."/>
            <person name="Kuo A."/>
            <person name="Drula E."/>
            <person name="Kohler A."/>
            <person name="Sanchez-Garcia M."/>
            <person name="Morin E."/>
            <person name="Andreopoulos B."/>
            <person name="Barry K.W."/>
            <person name="Bonito G."/>
            <person name="Buee M."/>
            <person name="Carver A."/>
            <person name="Chen C."/>
            <person name="Cichocki N."/>
            <person name="Clum A."/>
            <person name="Culley D."/>
            <person name="Crous P.W."/>
            <person name="Fauchery L."/>
            <person name="Girlanda M."/>
            <person name="Hayes R.D."/>
            <person name="Keri Z."/>
            <person name="LaButti K."/>
            <person name="Lipzen A."/>
            <person name="Lombard V."/>
            <person name="Magnuson J."/>
            <person name="Maillard F."/>
            <person name="Murat C."/>
            <person name="Nolan M."/>
            <person name="Ohm R.A."/>
            <person name="Pangilinan J."/>
            <person name="Pereira M.F."/>
            <person name="Perotto S."/>
            <person name="Peter M."/>
            <person name="Pfister S."/>
            <person name="Riley R."/>
            <person name="Sitrit Y."/>
            <person name="Stielow J.B."/>
            <person name="Szollosi G."/>
            <person name="Zifcakova L."/>
            <person name="Stursova M."/>
            <person name="Spatafora J.W."/>
            <person name="Tedersoo L."/>
            <person name="Vaario L.M."/>
            <person name="Yamada A."/>
            <person name="Yan M."/>
            <person name="Wang P."/>
            <person name="Xu J."/>
            <person name="Bruns T."/>
            <person name="Baldrian P."/>
            <person name="Vilgalys R."/>
            <person name="Dunand C."/>
            <person name="Henrissat B."/>
            <person name="Grigoriev I.V."/>
            <person name="Hibbett D."/>
            <person name="Nagy L.G."/>
            <person name="Martin F.M."/>
        </authorList>
    </citation>
    <scope>NUCLEOTIDE SEQUENCE</scope>
    <source>
        <strain evidence="2">Prilba</strain>
    </source>
</reference>
<dbReference type="GO" id="GO:0003725">
    <property type="term" value="F:double-stranded RNA binding"/>
    <property type="evidence" value="ECO:0007669"/>
    <property type="project" value="TreeGrafter"/>
</dbReference>
<dbReference type="OrthoDB" id="3512845at2759"/>
<feature type="domain" description="Aprataxin C2HE/C2H2/C2HC zinc finger" evidence="1">
    <location>
        <begin position="173"/>
        <end position="235"/>
    </location>
</feature>
<gene>
    <name evidence="2" type="ORF">DFH94DRAFT_633268</name>
</gene>
<reference evidence="2" key="1">
    <citation type="submission" date="2019-10" db="EMBL/GenBank/DDBJ databases">
        <authorList>
            <consortium name="DOE Joint Genome Institute"/>
            <person name="Kuo A."/>
            <person name="Miyauchi S."/>
            <person name="Kiss E."/>
            <person name="Drula E."/>
            <person name="Kohler A."/>
            <person name="Sanchez-Garcia M."/>
            <person name="Andreopoulos B."/>
            <person name="Barry K.W."/>
            <person name="Bonito G."/>
            <person name="Buee M."/>
            <person name="Carver A."/>
            <person name="Chen C."/>
            <person name="Cichocki N."/>
            <person name="Clum A."/>
            <person name="Culley D."/>
            <person name="Crous P.W."/>
            <person name="Fauchery L."/>
            <person name="Girlanda M."/>
            <person name="Hayes R."/>
            <person name="Keri Z."/>
            <person name="LaButti K."/>
            <person name="Lipzen A."/>
            <person name="Lombard V."/>
            <person name="Magnuson J."/>
            <person name="Maillard F."/>
            <person name="Morin E."/>
            <person name="Murat C."/>
            <person name="Nolan M."/>
            <person name="Ohm R."/>
            <person name="Pangilinan J."/>
            <person name="Pereira M."/>
            <person name="Perotto S."/>
            <person name="Peter M."/>
            <person name="Riley R."/>
            <person name="Sitrit Y."/>
            <person name="Stielow B."/>
            <person name="Szollosi G."/>
            <person name="Zifcakova L."/>
            <person name="Stursova M."/>
            <person name="Spatafora J.W."/>
            <person name="Tedersoo L."/>
            <person name="Vaario L.-M."/>
            <person name="Yamada A."/>
            <person name="Yan M."/>
            <person name="Wang P."/>
            <person name="Xu J."/>
            <person name="Bruns T."/>
            <person name="Baldrian P."/>
            <person name="Vilgalys R."/>
            <person name="Henrissat B."/>
            <person name="Grigoriev I.V."/>
            <person name="Hibbett D."/>
            <person name="Nagy L.G."/>
            <person name="Martin F.M."/>
        </authorList>
    </citation>
    <scope>NUCLEOTIDE SEQUENCE</scope>
    <source>
        <strain evidence="2">Prilba</strain>
    </source>
</reference>
<evidence type="ECO:0000259" key="1">
    <source>
        <dbReference type="Pfam" id="PF16278"/>
    </source>
</evidence>
<protein>
    <submittedName>
        <fullName evidence="2">HIT-like domain-containing protein</fullName>
    </submittedName>
</protein>
<accession>A0A9P5MTS4</accession>
<proteinExistence type="predicted"/>
<dbReference type="GO" id="GO:0003697">
    <property type="term" value="F:single-stranded DNA binding"/>
    <property type="evidence" value="ECO:0007669"/>
    <property type="project" value="TreeGrafter"/>
</dbReference>
<comment type="caution">
    <text evidence="2">The sequence shown here is derived from an EMBL/GenBank/DDBJ whole genome shotgun (WGS) entry which is preliminary data.</text>
</comment>
<dbReference type="GO" id="GO:0033699">
    <property type="term" value="F:DNA 5'-adenosine monophosphate hydrolase activity"/>
    <property type="evidence" value="ECO:0007669"/>
    <property type="project" value="TreeGrafter"/>
</dbReference>
<dbReference type="GO" id="GO:0000012">
    <property type="term" value="P:single strand break repair"/>
    <property type="evidence" value="ECO:0007669"/>
    <property type="project" value="TreeGrafter"/>
</dbReference>
<evidence type="ECO:0000313" key="2">
    <source>
        <dbReference type="EMBL" id="KAF8478480.1"/>
    </source>
</evidence>
<dbReference type="SUPFAM" id="SSF54197">
    <property type="entry name" value="HIT-like"/>
    <property type="match status" value="1"/>
</dbReference>
<dbReference type="GO" id="GO:0005634">
    <property type="term" value="C:nucleus"/>
    <property type="evidence" value="ECO:0007669"/>
    <property type="project" value="TreeGrafter"/>
</dbReference>
<dbReference type="Gene3D" id="3.30.428.10">
    <property type="entry name" value="HIT-like"/>
    <property type="match status" value="1"/>
</dbReference>
<dbReference type="Pfam" id="PF11969">
    <property type="entry name" value="DcpS_C"/>
    <property type="match status" value="1"/>
</dbReference>
<sequence>MPSPPPSSSSSISQLKILRAYAKLDDASIAASHLPPTIYFSHTRHTLTIFDAYPKALFHFLVLPRLRRLSTPDLTSLRTLLQRAAAASSAAADTDVRARAEGTLDVLADEAGRLQGEIEREMRRHYGFTWPIWVGFHAVPSMEHLHLHVISSDLISPSLKTKRHYNTFNPRAEFFLPLADVRAWFDDEHQLEKMVARLAPKKYELRLKDALVCFRCGETARNMPALKNHLQQEFDALRKRETKSVAAS</sequence>
<dbReference type="InterPro" id="IPR032566">
    <property type="entry name" value="Znf-C2HE"/>
</dbReference>
<dbReference type="PANTHER" id="PTHR12486">
    <property type="entry name" value="APRATAXIN-RELATED"/>
    <property type="match status" value="1"/>
</dbReference>
<dbReference type="GO" id="GO:1990165">
    <property type="term" value="F:single-strand break-containing DNA binding"/>
    <property type="evidence" value="ECO:0007669"/>
    <property type="project" value="TreeGrafter"/>
</dbReference>
<evidence type="ECO:0000313" key="3">
    <source>
        <dbReference type="Proteomes" id="UP000759537"/>
    </source>
</evidence>
<keyword evidence="3" id="KW-1185">Reference proteome</keyword>
<dbReference type="AlphaFoldDB" id="A0A9P5MTS4"/>
<organism evidence="2 3">
    <name type="scientific">Russula ochroleuca</name>
    <dbReference type="NCBI Taxonomy" id="152965"/>
    <lineage>
        <taxon>Eukaryota</taxon>
        <taxon>Fungi</taxon>
        <taxon>Dikarya</taxon>
        <taxon>Basidiomycota</taxon>
        <taxon>Agaricomycotina</taxon>
        <taxon>Agaricomycetes</taxon>
        <taxon>Russulales</taxon>
        <taxon>Russulaceae</taxon>
        <taxon>Russula</taxon>
    </lineage>
</organism>
<name>A0A9P5MTS4_9AGAM</name>
<dbReference type="Proteomes" id="UP000759537">
    <property type="component" value="Unassembled WGS sequence"/>
</dbReference>
<dbReference type="GO" id="GO:0030983">
    <property type="term" value="F:mismatched DNA binding"/>
    <property type="evidence" value="ECO:0007669"/>
    <property type="project" value="TreeGrafter"/>
</dbReference>
<dbReference type="EMBL" id="WHVB01000011">
    <property type="protein sequence ID" value="KAF8478480.1"/>
    <property type="molecule type" value="Genomic_DNA"/>
</dbReference>